<dbReference type="PANTHER" id="PTHR23077:SF27">
    <property type="entry name" value="ATPASE FAMILY GENE 2 PROTEIN HOMOLOG A"/>
    <property type="match status" value="1"/>
</dbReference>
<dbReference type="InterPro" id="IPR003959">
    <property type="entry name" value="ATPase_AAA_core"/>
</dbReference>
<dbReference type="Gene3D" id="3.40.50.300">
    <property type="entry name" value="P-loop containing nucleotide triphosphate hydrolases"/>
    <property type="match status" value="2"/>
</dbReference>
<evidence type="ECO:0000256" key="2">
    <source>
        <dbReference type="ARBA" id="ARBA00022840"/>
    </source>
</evidence>
<dbReference type="HOGENOM" id="CLU_000688_12_3_1"/>
<dbReference type="InterPro" id="IPR003960">
    <property type="entry name" value="ATPase_AAA_CS"/>
</dbReference>
<feature type="domain" description="AAA+ ATPase" evidence="4">
    <location>
        <begin position="222"/>
        <end position="371"/>
    </location>
</feature>
<dbReference type="RefSeq" id="XP_007735323.1">
    <property type="nucleotide sequence ID" value="XM_007737133.1"/>
</dbReference>
<gene>
    <name evidence="5" type="ORF">A1O3_07019</name>
</gene>
<dbReference type="GO" id="GO:0005737">
    <property type="term" value="C:cytoplasm"/>
    <property type="evidence" value="ECO:0007669"/>
    <property type="project" value="TreeGrafter"/>
</dbReference>
<protein>
    <recommendedName>
        <fullName evidence="4">AAA+ ATPase domain-containing protein</fullName>
    </recommendedName>
</protein>
<dbReference type="Pfam" id="PF00004">
    <property type="entry name" value="AAA"/>
    <property type="match status" value="1"/>
</dbReference>
<feature type="compositionally biased region" description="Polar residues" evidence="3">
    <location>
        <begin position="409"/>
        <end position="419"/>
    </location>
</feature>
<evidence type="ECO:0000313" key="6">
    <source>
        <dbReference type="Proteomes" id="UP000019478"/>
    </source>
</evidence>
<dbReference type="Proteomes" id="UP000019478">
    <property type="component" value="Unassembled WGS sequence"/>
</dbReference>
<dbReference type="InterPro" id="IPR027417">
    <property type="entry name" value="P-loop_NTPase"/>
</dbReference>
<dbReference type="Gene3D" id="1.10.8.60">
    <property type="match status" value="2"/>
</dbReference>
<dbReference type="STRING" id="1182542.W9XTR3"/>
<dbReference type="PANTHER" id="PTHR23077">
    <property type="entry name" value="AAA-FAMILY ATPASE"/>
    <property type="match status" value="1"/>
</dbReference>
<dbReference type="Gene3D" id="2.40.40.20">
    <property type="match status" value="1"/>
</dbReference>
<dbReference type="OrthoDB" id="27435at2759"/>
<proteinExistence type="predicted"/>
<accession>W9XTR3</accession>
<dbReference type="FunFam" id="3.40.50.300:FF:001721">
    <property type="entry name" value="AAA family ATPase, putative"/>
    <property type="match status" value="1"/>
</dbReference>
<dbReference type="PROSITE" id="PS00674">
    <property type="entry name" value="AAA"/>
    <property type="match status" value="1"/>
</dbReference>
<dbReference type="InterPro" id="IPR041569">
    <property type="entry name" value="AAA_lid_3"/>
</dbReference>
<name>W9XTR3_9EURO</name>
<dbReference type="AlphaFoldDB" id="W9XTR3"/>
<dbReference type="Pfam" id="PF17862">
    <property type="entry name" value="AAA_lid_3"/>
    <property type="match status" value="1"/>
</dbReference>
<dbReference type="InterPro" id="IPR050168">
    <property type="entry name" value="AAA_ATPase_domain"/>
</dbReference>
<evidence type="ECO:0000256" key="3">
    <source>
        <dbReference type="SAM" id="MobiDB-lite"/>
    </source>
</evidence>
<dbReference type="CDD" id="cd19511">
    <property type="entry name" value="RecA-like_CDC48_r2-like"/>
    <property type="match status" value="1"/>
</dbReference>
<dbReference type="eggNOG" id="KOG0730">
    <property type="taxonomic scope" value="Eukaryota"/>
</dbReference>
<keyword evidence="1" id="KW-0547">Nucleotide-binding</keyword>
<sequence length="712" mass="79118">MSTFIVRPSNTDRDPFRIKLTAVSMLSLKLKSGDTCELQGTESPAHGKKKLAIAWEASGAGMKDSIVQTSKLLQEVYGFRLGDKITIARSSQALQDSALISLEHVGSPLDEEATSFWESYAKLAIPGIDECLVESQRLRFKLGLEVTEFVVGNVGVQQALIARVTKNTKFRISSADEPTSSVEIDFRPDHLGGLQEEIRQVRDIVARICRPIVKTHFRLYRPIQGVLLYGAKGTGKTAFISALAESGWPMLINWKPGTQLQLSNEARLVTIGARYLSRSSNGTSAVLDELDQLFDQVRGSPTLVISEVRHPNDVDQTLRAEGRFAAEIELPIPSAHQRKEILLALRGNDGVPQDELLGEMADRTHGYVGADLYALVRRTLELASDRAQPSDNQTINGETPIEKRERRLSLSTPTQNTRPLNVMSADLDEALHQIRPSALQEIFLETPNVHWSDIGGQHEIKRQLHNAVERPLKFAERMKRLGLQPKKGVLLYGPPGCSKTLLVRALATEAGLNFLAVKGAELISMYVGESERATREVFRKARAASPSIIFFDEIDAIASRGRSGSDLNVLTTLLNEMDGFEELRNVLVVAATNKPQNIDPALMRPGRFDNVVYIGPPDFEARKEIFQKRLAKIGYEHRVGLNEDIEEFARSTEGFSGAEIVAICQTAGEYAFDGDRDIIVSDDMTKAIERTPKSITREMLFEFESWNDARMR</sequence>
<dbReference type="GO" id="GO:0005524">
    <property type="term" value="F:ATP binding"/>
    <property type="evidence" value="ECO:0007669"/>
    <property type="project" value="UniProtKB-KW"/>
</dbReference>
<dbReference type="GO" id="GO:0016887">
    <property type="term" value="F:ATP hydrolysis activity"/>
    <property type="evidence" value="ECO:0007669"/>
    <property type="project" value="InterPro"/>
</dbReference>
<reference evidence="5 6" key="1">
    <citation type="submission" date="2013-03" db="EMBL/GenBank/DDBJ databases">
        <title>The Genome Sequence of Capronia epimyces CBS 606.96.</title>
        <authorList>
            <consortium name="The Broad Institute Genomics Platform"/>
            <person name="Cuomo C."/>
            <person name="de Hoog S."/>
            <person name="Gorbushina A."/>
            <person name="Walker B."/>
            <person name="Young S.K."/>
            <person name="Zeng Q."/>
            <person name="Gargeya S."/>
            <person name="Fitzgerald M."/>
            <person name="Haas B."/>
            <person name="Abouelleil A."/>
            <person name="Allen A.W."/>
            <person name="Alvarado L."/>
            <person name="Arachchi H.M."/>
            <person name="Berlin A.M."/>
            <person name="Chapman S.B."/>
            <person name="Gainer-Dewar J."/>
            <person name="Goldberg J."/>
            <person name="Griggs A."/>
            <person name="Gujja S."/>
            <person name="Hansen M."/>
            <person name="Howarth C."/>
            <person name="Imamovic A."/>
            <person name="Ireland A."/>
            <person name="Larimer J."/>
            <person name="McCowan C."/>
            <person name="Murphy C."/>
            <person name="Pearson M."/>
            <person name="Poon T.W."/>
            <person name="Priest M."/>
            <person name="Roberts A."/>
            <person name="Saif S."/>
            <person name="Shea T."/>
            <person name="Sisk P."/>
            <person name="Sykes S."/>
            <person name="Wortman J."/>
            <person name="Nusbaum C."/>
            <person name="Birren B."/>
        </authorList>
    </citation>
    <scope>NUCLEOTIDE SEQUENCE [LARGE SCALE GENOMIC DNA]</scope>
    <source>
        <strain evidence="5 6">CBS 606.96</strain>
    </source>
</reference>
<feature type="region of interest" description="Disordered" evidence="3">
    <location>
        <begin position="386"/>
        <end position="419"/>
    </location>
</feature>
<dbReference type="SUPFAM" id="SSF52540">
    <property type="entry name" value="P-loop containing nucleoside triphosphate hydrolases"/>
    <property type="match status" value="2"/>
</dbReference>
<evidence type="ECO:0000256" key="1">
    <source>
        <dbReference type="ARBA" id="ARBA00022741"/>
    </source>
</evidence>
<feature type="compositionally biased region" description="Polar residues" evidence="3">
    <location>
        <begin position="387"/>
        <end position="397"/>
    </location>
</feature>
<keyword evidence="2" id="KW-0067">ATP-binding</keyword>
<feature type="domain" description="AAA+ ATPase" evidence="4">
    <location>
        <begin position="485"/>
        <end position="618"/>
    </location>
</feature>
<dbReference type="GeneID" id="19171123"/>
<evidence type="ECO:0000313" key="5">
    <source>
        <dbReference type="EMBL" id="EXJ80735.1"/>
    </source>
</evidence>
<dbReference type="InterPro" id="IPR003593">
    <property type="entry name" value="AAA+_ATPase"/>
</dbReference>
<keyword evidence="6" id="KW-1185">Reference proteome</keyword>
<evidence type="ECO:0000259" key="4">
    <source>
        <dbReference type="SMART" id="SM00382"/>
    </source>
</evidence>
<organism evidence="5 6">
    <name type="scientific">Capronia epimyces CBS 606.96</name>
    <dbReference type="NCBI Taxonomy" id="1182542"/>
    <lineage>
        <taxon>Eukaryota</taxon>
        <taxon>Fungi</taxon>
        <taxon>Dikarya</taxon>
        <taxon>Ascomycota</taxon>
        <taxon>Pezizomycotina</taxon>
        <taxon>Eurotiomycetes</taxon>
        <taxon>Chaetothyriomycetidae</taxon>
        <taxon>Chaetothyriales</taxon>
        <taxon>Herpotrichiellaceae</taxon>
        <taxon>Capronia</taxon>
    </lineage>
</organism>
<dbReference type="SMART" id="SM00382">
    <property type="entry name" value="AAA"/>
    <property type="match status" value="2"/>
</dbReference>
<dbReference type="EMBL" id="AMGY01000006">
    <property type="protein sequence ID" value="EXJ80735.1"/>
    <property type="molecule type" value="Genomic_DNA"/>
</dbReference>
<comment type="caution">
    <text evidence="5">The sequence shown here is derived from an EMBL/GenBank/DDBJ whole genome shotgun (WGS) entry which is preliminary data.</text>
</comment>